<dbReference type="OrthoDB" id="4872142at2"/>
<gene>
    <name evidence="3" type="ORF">FNH13_06420</name>
</gene>
<dbReference type="KEGG" id="orz:FNH13_06420"/>
<feature type="signal peptide" evidence="2">
    <location>
        <begin position="1"/>
        <end position="29"/>
    </location>
</feature>
<feature type="compositionally biased region" description="Polar residues" evidence="1">
    <location>
        <begin position="54"/>
        <end position="71"/>
    </location>
</feature>
<evidence type="ECO:0000313" key="3">
    <source>
        <dbReference type="EMBL" id="QDO88027.1"/>
    </source>
</evidence>
<protein>
    <submittedName>
        <fullName evidence="3">Uncharacterized protein</fullName>
    </submittedName>
</protein>
<dbReference type="EMBL" id="CP041616">
    <property type="protein sequence ID" value="QDO88027.1"/>
    <property type="molecule type" value="Genomic_DNA"/>
</dbReference>
<keyword evidence="4" id="KW-1185">Reference proteome</keyword>
<feature type="compositionally biased region" description="Low complexity" evidence="1">
    <location>
        <begin position="33"/>
        <end position="52"/>
    </location>
</feature>
<dbReference type="Proteomes" id="UP000315395">
    <property type="component" value="Chromosome"/>
</dbReference>
<feature type="compositionally biased region" description="Low complexity" evidence="1">
    <location>
        <begin position="78"/>
        <end position="90"/>
    </location>
</feature>
<proteinExistence type="predicted"/>
<evidence type="ECO:0000256" key="2">
    <source>
        <dbReference type="SAM" id="SignalP"/>
    </source>
</evidence>
<name>A0A516G922_9MICO</name>
<evidence type="ECO:0000313" key="4">
    <source>
        <dbReference type="Proteomes" id="UP000315395"/>
    </source>
</evidence>
<dbReference type="PROSITE" id="PS51257">
    <property type="entry name" value="PROKAR_LIPOPROTEIN"/>
    <property type="match status" value="1"/>
</dbReference>
<dbReference type="RefSeq" id="WP_143782702.1">
    <property type="nucleotide sequence ID" value="NZ_CP041616.1"/>
</dbReference>
<sequence>MRSRRSTTTVLTATALVALLAGCSGNDQPEVVAPASTSTSPPDSSQATTPPDNASATTSPMDTSHTTSDAGATSAPEDSGSSTSDASDTTLPTVPADYADALVQAWGSGDRARMEALGTAEVLHILGDQGGPHWDQTSVEGATGSTIVTYTNTDSGDTLELRVENEAASQGAEQSVVEARYTAAADAEDAVPTVPTDYADSLVVAWGTDDQATMERLATPEVIDTLGTKGSPHWERISAEGAAGSTIVTYRETESGEVLSLRVENELASQGGEHAVVEARFESS</sequence>
<accession>A0A516G922</accession>
<feature type="chain" id="PRO_5039299290" evidence="2">
    <location>
        <begin position="30"/>
        <end position="284"/>
    </location>
</feature>
<organism evidence="3 4">
    <name type="scientific">Ornithinimicrobium ciconiae</name>
    <dbReference type="NCBI Taxonomy" id="2594265"/>
    <lineage>
        <taxon>Bacteria</taxon>
        <taxon>Bacillati</taxon>
        <taxon>Actinomycetota</taxon>
        <taxon>Actinomycetes</taxon>
        <taxon>Micrococcales</taxon>
        <taxon>Ornithinimicrobiaceae</taxon>
        <taxon>Ornithinimicrobium</taxon>
    </lineage>
</organism>
<evidence type="ECO:0000256" key="1">
    <source>
        <dbReference type="SAM" id="MobiDB-lite"/>
    </source>
</evidence>
<feature type="region of interest" description="Disordered" evidence="1">
    <location>
        <begin position="25"/>
        <end position="92"/>
    </location>
</feature>
<reference evidence="3 4" key="1">
    <citation type="submission" date="2019-07" db="EMBL/GenBank/DDBJ databases">
        <title>complete genome sequencing of Ornithinimicrobium sp. H23M54.</title>
        <authorList>
            <person name="Bae J.-W."/>
            <person name="Lee S.-Y."/>
        </authorList>
    </citation>
    <scope>NUCLEOTIDE SEQUENCE [LARGE SCALE GENOMIC DNA]</scope>
    <source>
        <strain evidence="3 4">H23M54</strain>
    </source>
</reference>
<dbReference type="AlphaFoldDB" id="A0A516G922"/>
<keyword evidence="2" id="KW-0732">Signal</keyword>